<dbReference type="AlphaFoldDB" id="A0A0B4FKS2"/>
<keyword evidence="3 6" id="KW-1133">Transmembrane helix</keyword>
<evidence type="ECO:0000313" key="8">
    <source>
        <dbReference type="Proteomes" id="UP000031186"/>
    </source>
</evidence>
<feature type="transmembrane region" description="Helical" evidence="6">
    <location>
        <begin position="333"/>
        <end position="354"/>
    </location>
</feature>
<evidence type="ECO:0000256" key="4">
    <source>
        <dbReference type="ARBA" id="ARBA00023136"/>
    </source>
</evidence>
<dbReference type="InterPro" id="IPR036259">
    <property type="entry name" value="MFS_trans_sf"/>
</dbReference>
<evidence type="ECO:0000256" key="1">
    <source>
        <dbReference type="ARBA" id="ARBA00004141"/>
    </source>
</evidence>
<dbReference type="OrthoDB" id="194139at2759"/>
<feature type="transmembrane region" description="Helical" evidence="6">
    <location>
        <begin position="205"/>
        <end position="227"/>
    </location>
</feature>
<keyword evidence="2 6" id="KW-0812">Transmembrane</keyword>
<gene>
    <name evidence="7" type="ORF">MAN_04707</name>
</gene>
<feature type="transmembrane region" description="Helical" evidence="6">
    <location>
        <begin position="114"/>
        <end position="134"/>
    </location>
</feature>
<feature type="region of interest" description="Disordered" evidence="5">
    <location>
        <begin position="1"/>
        <end position="22"/>
    </location>
</feature>
<evidence type="ECO:0000256" key="5">
    <source>
        <dbReference type="SAM" id="MobiDB-lite"/>
    </source>
</evidence>
<evidence type="ECO:0000256" key="6">
    <source>
        <dbReference type="SAM" id="Phobius"/>
    </source>
</evidence>
<feature type="transmembrane region" description="Helical" evidence="6">
    <location>
        <begin position="31"/>
        <end position="51"/>
    </location>
</feature>
<name>A0A0B4FKS2_METAF</name>
<keyword evidence="4 6" id="KW-0472">Membrane</keyword>
<dbReference type="Gene3D" id="1.20.1250.20">
    <property type="entry name" value="MFS general substrate transporter like domains"/>
    <property type="match status" value="1"/>
</dbReference>
<feature type="non-terminal residue" evidence="7">
    <location>
        <position position="1"/>
    </location>
</feature>
<evidence type="ECO:0000313" key="7">
    <source>
        <dbReference type="EMBL" id="KID66426.1"/>
    </source>
</evidence>
<keyword evidence="8" id="KW-1185">Reference proteome</keyword>
<feature type="transmembrane region" description="Helical" evidence="6">
    <location>
        <begin position="399"/>
        <end position="420"/>
    </location>
</feature>
<dbReference type="VEuPathDB" id="FungiDB:MAN_04707"/>
<reference evidence="7 8" key="1">
    <citation type="journal article" date="2014" name="Proc. Natl. Acad. Sci. U.S.A.">
        <title>Trajectory and genomic determinants of fungal-pathogen speciation and host adaptation.</title>
        <authorList>
            <person name="Hu X."/>
            <person name="Xiao G."/>
            <person name="Zheng P."/>
            <person name="Shang Y."/>
            <person name="Su Y."/>
            <person name="Zhang X."/>
            <person name="Liu X."/>
            <person name="Zhan S."/>
            <person name="St Leger R.J."/>
            <person name="Wang C."/>
        </authorList>
    </citation>
    <scope>NUCLEOTIDE SEQUENCE [LARGE SCALE GENOMIC DNA]</scope>
    <source>
        <strain evidence="7 8">ARSEF 549</strain>
    </source>
</reference>
<accession>A0A0B4FKS2</accession>
<organism evidence="7 8">
    <name type="scientific">Metarhizium anisopliae (strain ARSEF 549)</name>
    <dbReference type="NCBI Taxonomy" id="3151832"/>
    <lineage>
        <taxon>Eukaryota</taxon>
        <taxon>Fungi</taxon>
        <taxon>Dikarya</taxon>
        <taxon>Ascomycota</taxon>
        <taxon>Pezizomycotina</taxon>
        <taxon>Sordariomycetes</taxon>
        <taxon>Hypocreomycetidae</taxon>
        <taxon>Hypocreales</taxon>
        <taxon>Clavicipitaceae</taxon>
        <taxon>Metarhizium</taxon>
    </lineage>
</organism>
<feature type="transmembrane region" description="Helical" evidence="6">
    <location>
        <begin position="141"/>
        <end position="162"/>
    </location>
</feature>
<feature type="transmembrane region" description="Helical" evidence="6">
    <location>
        <begin position="468"/>
        <end position="487"/>
    </location>
</feature>
<dbReference type="HOGENOM" id="CLU_013756_2_1_1"/>
<comment type="subcellular location">
    <subcellularLocation>
        <location evidence="1">Membrane</location>
        <topology evidence="1">Multi-pass membrane protein</topology>
    </subcellularLocation>
</comment>
<feature type="transmembrane region" description="Helical" evidence="6">
    <location>
        <begin position="432"/>
        <end position="456"/>
    </location>
</feature>
<dbReference type="InterPro" id="IPR011701">
    <property type="entry name" value="MFS"/>
</dbReference>
<proteinExistence type="predicted"/>
<sequence>MDSSETSPLLSPVKSHQDEPRQIKREKARPAVIVLLLLLYTIFIELGFYLMDPAQTRIFERIYCREYYEKHDPSLIGSDGRGGVDEKWCKVSWVQGEVAMLKGWQLTFESTGKLSVTAVVLIFSIPWGYAADVYGRKPVIVLVNVALLVKHSYVQLVSYIGGAIPPQWIWLSALHAIFGGGVAVSTALTHTIVSDVVAERSRVTIFFQLMAVSITAEFLGSLGAAALMVWNPWIPMILAIFIRATGIGVLLFIPETLNYNAGEPDAAPAEEATAQPSEWWRCCQNALSHIMSSISFLASNKKVFLIISPFTVHPLFSQEILRLYISTHYKQTLAYATMMISIRSGCILFLNLFILPVLNRYYQKLWGPRQSDLLLARASAAIMSLSLLGLGVAPNQPLLVSALLINSLGWGMLPLVRSLATSLVEHRNVARLNSLIGVFDIVGRIAGSPLMALLFAKGVETGGTWAGLPFIFYSGVVLVLLVGLMHVSV</sequence>
<comment type="caution">
    <text evidence="7">The sequence shown here is derived from an EMBL/GenBank/DDBJ whole genome shotgun (WGS) entry which is preliminary data.</text>
</comment>
<dbReference type="GO" id="GO:0022857">
    <property type="term" value="F:transmembrane transporter activity"/>
    <property type="evidence" value="ECO:0007669"/>
    <property type="project" value="InterPro"/>
</dbReference>
<dbReference type="EMBL" id="AZNF01000005">
    <property type="protein sequence ID" value="KID66426.1"/>
    <property type="molecule type" value="Genomic_DNA"/>
</dbReference>
<dbReference type="Proteomes" id="UP000031186">
    <property type="component" value="Unassembled WGS sequence"/>
</dbReference>
<feature type="transmembrane region" description="Helical" evidence="6">
    <location>
        <begin position="233"/>
        <end position="253"/>
    </location>
</feature>
<dbReference type="GO" id="GO:0016020">
    <property type="term" value="C:membrane"/>
    <property type="evidence" value="ECO:0007669"/>
    <property type="project" value="UniProtKB-SubCell"/>
</dbReference>
<dbReference type="SUPFAM" id="SSF103473">
    <property type="entry name" value="MFS general substrate transporter"/>
    <property type="match status" value="1"/>
</dbReference>
<evidence type="ECO:0000256" key="3">
    <source>
        <dbReference type="ARBA" id="ARBA00022989"/>
    </source>
</evidence>
<feature type="transmembrane region" description="Helical" evidence="6">
    <location>
        <begin position="374"/>
        <end position="393"/>
    </location>
</feature>
<feature type="transmembrane region" description="Helical" evidence="6">
    <location>
        <begin position="168"/>
        <end position="193"/>
    </location>
</feature>
<feature type="transmembrane region" description="Helical" evidence="6">
    <location>
        <begin position="303"/>
        <end position="321"/>
    </location>
</feature>
<dbReference type="PANTHER" id="PTHR23507:SF1">
    <property type="entry name" value="FI18259P1-RELATED"/>
    <property type="match status" value="1"/>
</dbReference>
<dbReference type="PANTHER" id="PTHR23507">
    <property type="entry name" value="ZGC:174356"/>
    <property type="match status" value="1"/>
</dbReference>
<protein>
    <submittedName>
        <fullName evidence="7">MFS transporter</fullName>
    </submittedName>
</protein>
<evidence type="ECO:0000256" key="2">
    <source>
        <dbReference type="ARBA" id="ARBA00022692"/>
    </source>
</evidence>
<dbReference type="Pfam" id="PF07690">
    <property type="entry name" value="MFS_1"/>
    <property type="match status" value="1"/>
</dbReference>